<evidence type="ECO:0000256" key="1">
    <source>
        <dbReference type="ARBA" id="ARBA00008690"/>
    </source>
</evidence>
<evidence type="ECO:0000313" key="6">
    <source>
        <dbReference type="Proteomes" id="UP000233551"/>
    </source>
</evidence>
<dbReference type="InterPro" id="IPR046431">
    <property type="entry name" value="FAF_dom"/>
</dbReference>
<dbReference type="EMBL" id="PGOL01001591">
    <property type="protein sequence ID" value="PKI56622.1"/>
    <property type="molecule type" value="Genomic_DNA"/>
</dbReference>
<protein>
    <recommendedName>
        <fullName evidence="4">FAF domain-containing protein</fullName>
    </recommendedName>
</protein>
<proteinExistence type="inferred from homology"/>
<feature type="compositionally biased region" description="Polar residues" evidence="2">
    <location>
        <begin position="1"/>
        <end position="10"/>
    </location>
</feature>
<comment type="caution">
    <text evidence="5">The sequence shown here is derived from an EMBL/GenBank/DDBJ whole genome shotgun (WGS) entry which is preliminary data.</text>
</comment>
<sequence>MGRGRSQPTRGGQAWAPLAGPMAGQGPGRANGQRGRGWFCVFKNRLYPDHCYSMPLVVCIQESMLIDVNVLGHIFFVAVILFIDALFIVFISVILSLPMDDMIGTESGAHWSSNEEDMVQGVEKIAHMKTHAREWPAKRNQYPPPIPLLARSANLQGRMPWVLTRHYDHGKLILREEPVRHHEYFEAYREDSRLFSGSDLSRQFSILPIPCR</sequence>
<keyword evidence="6" id="KW-1185">Reference proteome</keyword>
<reference evidence="5 6" key="1">
    <citation type="submission" date="2017-11" db="EMBL/GenBank/DDBJ databases">
        <title>De-novo sequencing of pomegranate (Punica granatum L.) genome.</title>
        <authorList>
            <person name="Akparov Z."/>
            <person name="Amiraslanov A."/>
            <person name="Hajiyeva S."/>
            <person name="Abbasov M."/>
            <person name="Kaur K."/>
            <person name="Hamwieh A."/>
            <person name="Solovyev V."/>
            <person name="Salamov A."/>
            <person name="Braich B."/>
            <person name="Kosarev P."/>
            <person name="Mahmoud A."/>
            <person name="Hajiyev E."/>
            <person name="Babayeva S."/>
            <person name="Izzatullayeva V."/>
            <person name="Mammadov A."/>
            <person name="Mammadov A."/>
            <person name="Sharifova S."/>
            <person name="Ojaghi J."/>
            <person name="Eynullazada K."/>
            <person name="Bayramov B."/>
            <person name="Abdulazimova A."/>
            <person name="Shahmuradov I."/>
        </authorList>
    </citation>
    <scope>NUCLEOTIDE SEQUENCE [LARGE SCALE GENOMIC DNA]</scope>
    <source>
        <strain evidence="6">cv. AG2017</strain>
        <tissue evidence="5">Leaf</tissue>
    </source>
</reference>
<dbReference type="AlphaFoldDB" id="A0A2I0JK37"/>
<accession>A0A2I0JK37</accession>
<evidence type="ECO:0000256" key="3">
    <source>
        <dbReference type="SAM" id="Phobius"/>
    </source>
</evidence>
<name>A0A2I0JK37_PUNGR</name>
<dbReference type="PANTHER" id="PTHR33155">
    <property type="entry name" value="FANTASTIC FOUR-LIKE PROTEIN (DUF3049)"/>
    <property type="match status" value="1"/>
</dbReference>
<gene>
    <name evidence="5" type="ORF">CRG98_023005</name>
</gene>
<keyword evidence="3" id="KW-0812">Transmembrane</keyword>
<dbReference type="InterPro" id="IPR021410">
    <property type="entry name" value="FAF"/>
</dbReference>
<dbReference type="PANTHER" id="PTHR33155:SF75">
    <property type="entry name" value="OS02G0750800 PROTEIN"/>
    <property type="match status" value="1"/>
</dbReference>
<keyword evidence="3" id="KW-1133">Transmembrane helix</keyword>
<evidence type="ECO:0000313" key="5">
    <source>
        <dbReference type="EMBL" id="PKI56622.1"/>
    </source>
</evidence>
<feature type="domain" description="FAF" evidence="4">
    <location>
        <begin position="141"/>
        <end position="194"/>
    </location>
</feature>
<keyword evidence="3" id="KW-0472">Membrane</keyword>
<evidence type="ECO:0000256" key="2">
    <source>
        <dbReference type="SAM" id="MobiDB-lite"/>
    </source>
</evidence>
<dbReference type="Proteomes" id="UP000233551">
    <property type="component" value="Unassembled WGS sequence"/>
</dbReference>
<feature type="region of interest" description="Disordered" evidence="2">
    <location>
        <begin position="1"/>
        <end position="30"/>
    </location>
</feature>
<organism evidence="5 6">
    <name type="scientific">Punica granatum</name>
    <name type="common">Pomegranate</name>
    <dbReference type="NCBI Taxonomy" id="22663"/>
    <lineage>
        <taxon>Eukaryota</taxon>
        <taxon>Viridiplantae</taxon>
        <taxon>Streptophyta</taxon>
        <taxon>Embryophyta</taxon>
        <taxon>Tracheophyta</taxon>
        <taxon>Spermatophyta</taxon>
        <taxon>Magnoliopsida</taxon>
        <taxon>eudicotyledons</taxon>
        <taxon>Gunneridae</taxon>
        <taxon>Pentapetalae</taxon>
        <taxon>rosids</taxon>
        <taxon>malvids</taxon>
        <taxon>Myrtales</taxon>
        <taxon>Lythraceae</taxon>
        <taxon>Punica</taxon>
    </lineage>
</organism>
<feature type="transmembrane region" description="Helical" evidence="3">
    <location>
        <begin position="74"/>
        <end position="97"/>
    </location>
</feature>
<dbReference type="Pfam" id="PF11250">
    <property type="entry name" value="FAF"/>
    <property type="match status" value="1"/>
</dbReference>
<evidence type="ECO:0000259" key="4">
    <source>
        <dbReference type="Pfam" id="PF11250"/>
    </source>
</evidence>
<comment type="similarity">
    <text evidence="1">Belongs to the fantastic four family.</text>
</comment>